<protein>
    <recommendedName>
        <fullName evidence="3">Saccharopine dehydrogenase NADP binding domain-containing protein</fullName>
    </recommendedName>
</protein>
<dbReference type="AlphaFoldDB" id="A0A937G066"/>
<reference evidence="1" key="1">
    <citation type="submission" date="2021-01" db="EMBL/GenBank/DDBJ databases">
        <title>Fulvivirga kasyanovii gen. nov., sp nov., a novel member of the phylum Bacteroidetes isolated from seawater in a mussel farm.</title>
        <authorList>
            <person name="Zhao L.-H."/>
            <person name="Wang Z.-J."/>
        </authorList>
    </citation>
    <scope>NUCLEOTIDE SEQUENCE</scope>
    <source>
        <strain evidence="1">29W222</strain>
    </source>
</reference>
<keyword evidence="2" id="KW-1185">Reference proteome</keyword>
<organism evidence="1 2">
    <name type="scientific">Fulvivirga marina</name>
    <dbReference type="NCBI Taxonomy" id="2494733"/>
    <lineage>
        <taxon>Bacteria</taxon>
        <taxon>Pseudomonadati</taxon>
        <taxon>Bacteroidota</taxon>
        <taxon>Cytophagia</taxon>
        <taxon>Cytophagales</taxon>
        <taxon>Fulvivirgaceae</taxon>
        <taxon>Fulvivirga</taxon>
    </lineage>
</organism>
<accession>A0A937G066</accession>
<sequence>MFKKKQFDDILIVGSGHLAQCIIYSLSKMNGTGKVTVLSRNQAQCDSIVTTANVVAHSNGAGYVFSWEQLSDNYDNLEELIIRSQPKILLNCLSLQSPWRLGLDSKWGQLVANYGFGSTIVFQLPIALRISNIIEKYKLSSFYINACYPDVANPILKQLGLPINSGIGNVAIIDELIRNVLKLSSDTNLQIIGHHYHVNQIIKPPEQRSEFPRVWIDDKELYDVPDIIKNVQLPSSSFINQITGNNTAKFINNLIIFRKLTLNLPGINGFSGGMPVEITDFYCKLVLPESVQLSAVNQINQDLERREGIVERNEYLILSESVHRYLGQIDQLLSKPIRLDNLSDYLLDKKNISKLINHNHQ</sequence>
<evidence type="ECO:0000313" key="2">
    <source>
        <dbReference type="Proteomes" id="UP000614216"/>
    </source>
</evidence>
<name>A0A937G066_9BACT</name>
<dbReference type="RefSeq" id="WP_202857110.1">
    <property type="nucleotide sequence ID" value="NZ_JAEUGD010000044.1"/>
</dbReference>
<gene>
    <name evidence="1" type="ORF">JMN32_14725</name>
</gene>
<dbReference type="Proteomes" id="UP000614216">
    <property type="component" value="Unassembled WGS sequence"/>
</dbReference>
<dbReference type="Gene3D" id="3.40.50.720">
    <property type="entry name" value="NAD(P)-binding Rossmann-like Domain"/>
    <property type="match status" value="1"/>
</dbReference>
<evidence type="ECO:0008006" key="3">
    <source>
        <dbReference type="Google" id="ProtNLM"/>
    </source>
</evidence>
<proteinExistence type="predicted"/>
<dbReference type="EMBL" id="JAEUGD010000044">
    <property type="protein sequence ID" value="MBL6447570.1"/>
    <property type="molecule type" value="Genomic_DNA"/>
</dbReference>
<evidence type="ECO:0000313" key="1">
    <source>
        <dbReference type="EMBL" id="MBL6447570.1"/>
    </source>
</evidence>
<comment type="caution">
    <text evidence="1">The sequence shown here is derived from an EMBL/GenBank/DDBJ whole genome shotgun (WGS) entry which is preliminary data.</text>
</comment>